<comment type="caution">
    <text evidence="1">The sequence shown here is derived from an EMBL/GenBank/DDBJ whole genome shotgun (WGS) entry which is preliminary data.</text>
</comment>
<evidence type="ECO:0000313" key="2">
    <source>
        <dbReference type="Proteomes" id="UP000789920"/>
    </source>
</evidence>
<evidence type="ECO:0000313" key="1">
    <source>
        <dbReference type="EMBL" id="CAG8846422.1"/>
    </source>
</evidence>
<keyword evidence="2" id="KW-1185">Reference proteome</keyword>
<proteinExistence type="predicted"/>
<organism evidence="1 2">
    <name type="scientific">Racocetra persica</name>
    <dbReference type="NCBI Taxonomy" id="160502"/>
    <lineage>
        <taxon>Eukaryota</taxon>
        <taxon>Fungi</taxon>
        <taxon>Fungi incertae sedis</taxon>
        <taxon>Mucoromycota</taxon>
        <taxon>Glomeromycotina</taxon>
        <taxon>Glomeromycetes</taxon>
        <taxon>Diversisporales</taxon>
        <taxon>Gigasporaceae</taxon>
        <taxon>Racocetra</taxon>
    </lineage>
</organism>
<name>A0ACA9SQJ6_9GLOM</name>
<feature type="non-terminal residue" evidence="1">
    <location>
        <position position="1"/>
    </location>
</feature>
<reference evidence="1" key="1">
    <citation type="submission" date="2021-06" db="EMBL/GenBank/DDBJ databases">
        <authorList>
            <person name="Kallberg Y."/>
            <person name="Tangrot J."/>
            <person name="Rosling A."/>
        </authorList>
    </citation>
    <scope>NUCLEOTIDE SEQUENCE</scope>
    <source>
        <strain evidence="1">MA461A</strain>
    </source>
</reference>
<gene>
    <name evidence="1" type="ORF">RPERSI_LOCUS34134</name>
</gene>
<protein>
    <submittedName>
        <fullName evidence="1">27342_t:CDS:1</fullName>
    </submittedName>
</protein>
<accession>A0ACA9SQJ6</accession>
<sequence length="49" mass="5532">SDHSTTLMIEDIVDLTTEKNSRPSVEMAQAVTSADLDYDLHDILNHFLE</sequence>
<dbReference type="EMBL" id="CAJVQC010151174">
    <property type="protein sequence ID" value="CAG8846422.1"/>
    <property type="molecule type" value="Genomic_DNA"/>
</dbReference>
<dbReference type="Proteomes" id="UP000789920">
    <property type="component" value="Unassembled WGS sequence"/>
</dbReference>